<comment type="subcellular location">
    <subcellularLocation>
        <location evidence="1">Cell outer membrane</location>
        <topology evidence="1">Multi-pass membrane protein</topology>
    </subcellularLocation>
</comment>
<accession>A0A3B1AA36</accession>
<keyword evidence="2" id="KW-1134">Transmembrane beta strand</keyword>
<keyword evidence="6" id="KW-0998">Cell outer membrane</keyword>
<dbReference type="InterPro" id="IPR005017">
    <property type="entry name" value="OMPP1/FadL/TodX"/>
</dbReference>
<keyword evidence="5" id="KW-0472">Membrane</keyword>
<dbReference type="GO" id="GO:0009279">
    <property type="term" value="C:cell outer membrane"/>
    <property type="evidence" value="ECO:0007669"/>
    <property type="project" value="UniProtKB-SubCell"/>
</dbReference>
<evidence type="ECO:0000256" key="2">
    <source>
        <dbReference type="ARBA" id="ARBA00022452"/>
    </source>
</evidence>
<evidence type="ECO:0008006" key="8">
    <source>
        <dbReference type="Google" id="ProtNLM"/>
    </source>
</evidence>
<organism evidence="7">
    <name type="scientific">hydrothermal vent metagenome</name>
    <dbReference type="NCBI Taxonomy" id="652676"/>
    <lineage>
        <taxon>unclassified sequences</taxon>
        <taxon>metagenomes</taxon>
        <taxon>ecological metagenomes</taxon>
    </lineage>
</organism>
<name>A0A3B1AA36_9ZZZZ</name>
<proteinExistence type="predicted"/>
<evidence type="ECO:0000256" key="6">
    <source>
        <dbReference type="ARBA" id="ARBA00023237"/>
    </source>
</evidence>
<dbReference type="EMBL" id="UOFR01000031">
    <property type="protein sequence ID" value="VAW95099.1"/>
    <property type="molecule type" value="Genomic_DNA"/>
</dbReference>
<evidence type="ECO:0000256" key="4">
    <source>
        <dbReference type="ARBA" id="ARBA00022729"/>
    </source>
</evidence>
<evidence type="ECO:0000256" key="5">
    <source>
        <dbReference type="ARBA" id="ARBA00023136"/>
    </source>
</evidence>
<sequence length="407" mass="44438">MHHLRLNKKFLATALVCFMPVSLTHANGFRVPEVSVAGTAAANALVANTEELGAIPYNPAAISFHEGKNVMLGFNSVSYDHAVTPDGGTRTEGTGENSFLIPNFMASALGDNGVGFALLINSPFGLETQYPDETFPVFAGVLDRLEPETSRIKMVNINPNISYKIDENSSVAFGLDFYDVIDLTFNTQNIKINGSGNGMGFNIGYLHKYESFNLGVSYRSEVKTDLTGQFDARGIGSSVVGAQAALTFPSMLQIGVRFQPIESLGIEFDVEHTGWSSFNTININSSTGPLTSSTNRWKNTLTYRLGFTYKINPSTRLLFGYSYDPTPQPDEYFSARVPDADRQLFSIGASHQFSSWKLEYSYMYVDVDDRVINSSTAAGAEPNGTLAYNGKYESEVSLIGVSISKTF</sequence>
<reference evidence="7" key="1">
    <citation type="submission" date="2018-06" db="EMBL/GenBank/DDBJ databases">
        <authorList>
            <person name="Zhirakovskaya E."/>
        </authorList>
    </citation>
    <scope>NUCLEOTIDE SEQUENCE</scope>
</reference>
<dbReference type="GO" id="GO:0015483">
    <property type="term" value="F:long-chain fatty acid transporting porin activity"/>
    <property type="evidence" value="ECO:0007669"/>
    <property type="project" value="TreeGrafter"/>
</dbReference>
<keyword evidence="4" id="KW-0732">Signal</keyword>
<dbReference type="PANTHER" id="PTHR35093:SF8">
    <property type="entry name" value="OUTER MEMBRANE PROTEIN NMB0088-RELATED"/>
    <property type="match status" value="1"/>
</dbReference>
<dbReference type="AlphaFoldDB" id="A0A3B1AA36"/>
<dbReference type="Pfam" id="PF03349">
    <property type="entry name" value="Toluene_X"/>
    <property type="match status" value="1"/>
</dbReference>
<evidence type="ECO:0000256" key="3">
    <source>
        <dbReference type="ARBA" id="ARBA00022692"/>
    </source>
</evidence>
<dbReference type="Gene3D" id="2.40.160.60">
    <property type="entry name" value="Outer membrane protein transport protein (OMPP1/FadL/TodX)"/>
    <property type="match status" value="1"/>
</dbReference>
<protein>
    <recommendedName>
        <fullName evidence="8">Long-chain fatty acid transport protein</fullName>
    </recommendedName>
</protein>
<dbReference type="SUPFAM" id="SSF56935">
    <property type="entry name" value="Porins"/>
    <property type="match status" value="1"/>
</dbReference>
<gene>
    <name evidence="7" type="ORF">MNBD_GAMMA21-1638</name>
</gene>
<evidence type="ECO:0000313" key="7">
    <source>
        <dbReference type="EMBL" id="VAW95099.1"/>
    </source>
</evidence>
<keyword evidence="3" id="KW-0812">Transmembrane</keyword>
<dbReference type="PANTHER" id="PTHR35093">
    <property type="entry name" value="OUTER MEMBRANE PROTEIN NMB0088-RELATED"/>
    <property type="match status" value="1"/>
</dbReference>
<evidence type="ECO:0000256" key="1">
    <source>
        <dbReference type="ARBA" id="ARBA00004571"/>
    </source>
</evidence>